<reference evidence="15 16" key="1">
    <citation type="submission" date="2024-11" db="EMBL/GenBank/DDBJ databases">
        <title>Adaptive evolution of stress response genes in parasites aligns with host niche diversity.</title>
        <authorList>
            <person name="Hahn C."/>
            <person name="Resl P."/>
        </authorList>
    </citation>
    <scope>NUCLEOTIDE SEQUENCE [LARGE SCALE GENOMIC DNA]</scope>
    <source>
        <strain evidence="15">EGGRZ-B1_66</strain>
        <tissue evidence="15">Body</tissue>
    </source>
</reference>
<protein>
    <submittedName>
        <fullName evidence="15">ATP-binding cassette sub- A member 3</fullName>
    </submittedName>
</protein>
<evidence type="ECO:0000256" key="10">
    <source>
        <dbReference type="ARBA" id="ARBA00023303"/>
    </source>
</evidence>
<dbReference type="Pfam" id="PF10613">
    <property type="entry name" value="Lig_chan-Glu_bd"/>
    <property type="match status" value="1"/>
</dbReference>
<evidence type="ECO:0000256" key="8">
    <source>
        <dbReference type="ARBA" id="ARBA00023180"/>
    </source>
</evidence>
<evidence type="ECO:0000256" key="4">
    <source>
        <dbReference type="ARBA" id="ARBA00022989"/>
    </source>
</evidence>
<evidence type="ECO:0000256" key="12">
    <source>
        <dbReference type="SAM" id="SignalP"/>
    </source>
</evidence>
<evidence type="ECO:0000256" key="11">
    <source>
        <dbReference type="SAM" id="Phobius"/>
    </source>
</evidence>
<keyword evidence="15" id="KW-0547">Nucleotide-binding</keyword>
<feature type="domain" description="Ionotropic glutamate receptor C-terminal" evidence="13">
    <location>
        <begin position="459"/>
        <end position="860"/>
    </location>
</feature>
<dbReference type="Gene3D" id="3.40.190.10">
    <property type="entry name" value="Periplasmic binding protein-like II"/>
    <property type="match status" value="3"/>
</dbReference>
<feature type="domain" description="Ionotropic glutamate receptor L-glutamate and glycine-binding" evidence="14">
    <location>
        <begin position="469"/>
        <end position="525"/>
    </location>
</feature>
<evidence type="ECO:0000256" key="7">
    <source>
        <dbReference type="ARBA" id="ARBA00023170"/>
    </source>
</evidence>
<dbReference type="Proteomes" id="UP001626550">
    <property type="component" value="Unassembled WGS sequence"/>
</dbReference>
<keyword evidence="10" id="KW-0407">Ion channel</keyword>
<dbReference type="EMBL" id="JBJKFK010000586">
    <property type="protein sequence ID" value="KAL3316185.1"/>
    <property type="molecule type" value="Genomic_DNA"/>
</dbReference>
<evidence type="ECO:0000256" key="5">
    <source>
        <dbReference type="ARBA" id="ARBA00023065"/>
    </source>
</evidence>
<keyword evidence="6 11" id="KW-0472">Membrane</keyword>
<evidence type="ECO:0000256" key="6">
    <source>
        <dbReference type="ARBA" id="ARBA00023136"/>
    </source>
</evidence>
<dbReference type="SMART" id="SM00079">
    <property type="entry name" value="PBPe"/>
    <property type="match status" value="1"/>
</dbReference>
<dbReference type="SUPFAM" id="SSF53850">
    <property type="entry name" value="Periplasmic binding protein-like II"/>
    <property type="match status" value="1"/>
</dbReference>
<dbReference type="GO" id="GO:0016020">
    <property type="term" value="C:membrane"/>
    <property type="evidence" value="ECO:0007669"/>
    <property type="project" value="UniProtKB-SubCell"/>
</dbReference>
<dbReference type="Pfam" id="PF00060">
    <property type="entry name" value="Lig_chan"/>
    <property type="match status" value="1"/>
</dbReference>
<dbReference type="GO" id="GO:0005524">
    <property type="term" value="F:ATP binding"/>
    <property type="evidence" value="ECO:0007669"/>
    <property type="project" value="UniProtKB-KW"/>
</dbReference>
<evidence type="ECO:0000313" key="15">
    <source>
        <dbReference type="EMBL" id="KAL3316185.1"/>
    </source>
</evidence>
<keyword evidence="4 11" id="KW-1133">Transmembrane helix</keyword>
<accession>A0ABD2Q9E2</accession>
<dbReference type="InterPro" id="IPR001320">
    <property type="entry name" value="Iontro_rcpt_C"/>
</dbReference>
<feature type="transmembrane region" description="Helical" evidence="11">
    <location>
        <begin position="595"/>
        <end position="614"/>
    </location>
</feature>
<evidence type="ECO:0000256" key="9">
    <source>
        <dbReference type="ARBA" id="ARBA00023286"/>
    </source>
</evidence>
<sequence>MSVLILLFTIICNLIPTKSQVNFAVILQGNRPDLKASVNYAVANLAAPNGFLTGQTIRVAFYERTISSGLIQLQDNGKVPISNTGLPYPDAIIDLQGQFDSSFVCTAQNLAQTLDVGYISVTNTICPSFAVNANAANDFTGNPVLTSVRGASVRPSDEIIYQAGSKLIRYLLKNATSSLIIFSDGTIRSEYSFMEDNLAYFTPDYTVRIPPASDPAGSVEKLAKMIRRLRLFSDASIWITLTNRASALRLVEALLSEMATGSFPYSKAKQWIFYDPSIDGSVCSFFCQNGGSCGLTVSADSFTCMLQSPGNVAQNDIKTMVNALGSSNWVTGNAMQNKQLIFAYEAVLSAGQAIRQLQTSVSWAVSQSNSMNTVCNPVSVPVLTQNSRFYQFAKTISTLPSRPGLLGPLKFNSRSQVDTEQIELYDCNQGSCKSIGASYVSPSGNFIQPTQPIKTVTDPLTVVLVEDPPFVINNNGTFTGYAVDVFQYIAKQLKLEYVYELAEDGAYGIELADGQWNGLIGQITEGASLHLLLSYSHPIKRADIGVGAITINSEREQVVDMSISFYFEGGLSMVISKQNQEKVDPFFFMNVFSTWVWLCTLAALVVSAMLISAFDKFSPYSFQNKKALKPGEPEGIYFTPKESIWFVIGAFTQLGEMFDPRATSSRFLIAGFWIFTAIMMALFNANLSAFLTVSGLNTGFKTFDALIAQTDVQYTLRNNSASQSFFIKMVNIENDLLLKWTELALNNTPQGSPYAVWQYPIKEQYSTAYRRMKNWGLANNIDDILNHLYQGWAVFMDTSLADYYVTNMCNLTKFGDALSNWPYGFAFPTNSPLTKKFNQAILSMQSDQSLELMKGQYWPQTNSCPPEESTDSGFKINQIAGLFIVLAGGIVIGFILLGLEILFKRFCSNLCYDANEQQVTNAKHSIAATTSPRTSLQTAEDQLRLEEYFNTSGLGQRMSIVLHQPRPAVSAKTIQHSREKTGL</sequence>
<name>A0ABD2Q9E2_9PLAT</name>
<comment type="subcellular location">
    <subcellularLocation>
        <location evidence="1">Membrane</location>
        <topology evidence="1">Multi-pass membrane protein</topology>
    </subcellularLocation>
</comment>
<evidence type="ECO:0000259" key="13">
    <source>
        <dbReference type="SMART" id="SM00079"/>
    </source>
</evidence>
<evidence type="ECO:0000256" key="1">
    <source>
        <dbReference type="ARBA" id="ARBA00004141"/>
    </source>
</evidence>
<gene>
    <name evidence="15" type="primary">ABCA3</name>
    <name evidence="15" type="ORF">Ciccas_005175</name>
</gene>
<dbReference type="Gene3D" id="1.10.287.70">
    <property type="match status" value="1"/>
</dbReference>
<keyword evidence="12" id="KW-0732">Signal</keyword>
<keyword evidence="2" id="KW-0813">Transport</keyword>
<evidence type="ECO:0000256" key="2">
    <source>
        <dbReference type="ARBA" id="ARBA00022448"/>
    </source>
</evidence>
<organism evidence="15 16">
    <name type="scientific">Cichlidogyrus casuarinus</name>
    <dbReference type="NCBI Taxonomy" id="1844966"/>
    <lineage>
        <taxon>Eukaryota</taxon>
        <taxon>Metazoa</taxon>
        <taxon>Spiralia</taxon>
        <taxon>Lophotrochozoa</taxon>
        <taxon>Platyhelminthes</taxon>
        <taxon>Monogenea</taxon>
        <taxon>Monopisthocotylea</taxon>
        <taxon>Dactylogyridea</taxon>
        <taxon>Ancyrocephalidae</taxon>
        <taxon>Cichlidogyrus</taxon>
    </lineage>
</organism>
<keyword evidence="15" id="KW-0067">ATP-binding</keyword>
<keyword evidence="7" id="KW-0675">Receptor</keyword>
<keyword evidence="3 11" id="KW-0812">Transmembrane</keyword>
<keyword evidence="5" id="KW-0406">Ion transport</keyword>
<evidence type="ECO:0000313" key="16">
    <source>
        <dbReference type="Proteomes" id="UP001626550"/>
    </source>
</evidence>
<dbReference type="InterPro" id="IPR015683">
    <property type="entry name" value="Ionotropic_Glu_rcpt"/>
</dbReference>
<keyword evidence="8" id="KW-0325">Glycoprotein</keyword>
<dbReference type="GO" id="GO:0034220">
    <property type="term" value="P:monoatomic ion transmembrane transport"/>
    <property type="evidence" value="ECO:0007669"/>
    <property type="project" value="UniProtKB-KW"/>
</dbReference>
<feature type="chain" id="PRO_5044767931" evidence="12">
    <location>
        <begin position="20"/>
        <end position="983"/>
    </location>
</feature>
<comment type="caution">
    <text evidence="15">The sequence shown here is derived from an EMBL/GenBank/DDBJ whole genome shotgun (WGS) entry which is preliminary data.</text>
</comment>
<feature type="transmembrane region" description="Helical" evidence="11">
    <location>
        <begin position="667"/>
        <end position="691"/>
    </location>
</feature>
<keyword evidence="9" id="KW-1071">Ligand-gated ion channel</keyword>
<dbReference type="PANTHER" id="PTHR18966">
    <property type="entry name" value="IONOTROPIC GLUTAMATE RECEPTOR"/>
    <property type="match status" value="1"/>
</dbReference>
<feature type="signal peptide" evidence="12">
    <location>
        <begin position="1"/>
        <end position="19"/>
    </location>
</feature>
<dbReference type="InterPro" id="IPR019594">
    <property type="entry name" value="Glu/Gly-bd"/>
</dbReference>
<keyword evidence="16" id="KW-1185">Reference proteome</keyword>
<evidence type="ECO:0000259" key="14">
    <source>
        <dbReference type="SMART" id="SM00918"/>
    </source>
</evidence>
<dbReference type="AlphaFoldDB" id="A0ABD2Q9E2"/>
<evidence type="ECO:0000256" key="3">
    <source>
        <dbReference type="ARBA" id="ARBA00022692"/>
    </source>
</evidence>
<feature type="transmembrane region" description="Helical" evidence="11">
    <location>
        <begin position="879"/>
        <end position="899"/>
    </location>
</feature>
<dbReference type="SMART" id="SM00918">
    <property type="entry name" value="Lig_chan-Glu_bd"/>
    <property type="match status" value="1"/>
</dbReference>
<proteinExistence type="predicted"/>